<reference evidence="1" key="1">
    <citation type="submission" date="2019-11" db="EMBL/GenBank/DDBJ databases">
        <title>Nori genome reveals adaptations in red seaweeds to the harsh intertidal environment.</title>
        <authorList>
            <person name="Wang D."/>
            <person name="Mao Y."/>
        </authorList>
    </citation>
    <scope>NUCLEOTIDE SEQUENCE</scope>
    <source>
        <tissue evidence="1">Gametophyte</tissue>
    </source>
</reference>
<dbReference type="EMBL" id="CM020619">
    <property type="protein sequence ID" value="KAK1864654.1"/>
    <property type="molecule type" value="Genomic_DNA"/>
</dbReference>
<name>A0ACC3C3W7_PYRYE</name>
<protein>
    <submittedName>
        <fullName evidence="1">Uncharacterized protein</fullName>
    </submittedName>
</protein>
<organism evidence="1 2">
    <name type="scientific">Pyropia yezoensis</name>
    <name type="common">Susabi-nori</name>
    <name type="synonym">Porphyra yezoensis</name>
    <dbReference type="NCBI Taxonomy" id="2788"/>
    <lineage>
        <taxon>Eukaryota</taxon>
        <taxon>Rhodophyta</taxon>
        <taxon>Bangiophyceae</taxon>
        <taxon>Bangiales</taxon>
        <taxon>Bangiaceae</taxon>
        <taxon>Pyropia</taxon>
    </lineage>
</organism>
<keyword evidence="2" id="KW-1185">Reference proteome</keyword>
<dbReference type="Proteomes" id="UP000798662">
    <property type="component" value="Chromosome 2"/>
</dbReference>
<accession>A0ACC3C3W7</accession>
<comment type="caution">
    <text evidence="1">The sequence shown here is derived from an EMBL/GenBank/DDBJ whole genome shotgun (WGS) entry which is preliminary data.</text>
</comment>
<gene>
    <name evidence="1" type="ORF">I4F81_007198</name>
</gene>
<proteinExistence type="predicted"/>
<evidence type="ECO:0000313" key="2">
    <source>
        <dbReference type="Proteomes" id="UP000798662"/>
    </source>
</evidence>
<sequence length="910" mass="89018">MQYLQNLQKLMVKDLGFGYTLGEAIPCVDPSPLFTLHRSTKKEDGSPALVLAHVPAKAGGGGGIAPSRGPARADLARAALRQLRSVRHPDVLRYVDSVDAPDGTLYIATEAAVPLSHLLASENPPPLPALLWGLFTLSRALGFLHSSGKLHGRLSPATVFVTAGGDWRLGGFDAACTASTAATALPSVGIADLQYARYMAPEMARGDWAGIAAGPVSAVDSWAYGCLIYEVHSRAFTSAEQLRNVGCIPKGLLPAYQKLLASNPAARAPAGEVVTLPALARSPFVTANLFVEDLALKGAVEREAFLAKIPGATEGLPDGFCLHKLLPLLDATVMAAATAGGGAAGAAAAVGVAPGGTVVSAAAVAVVVHLHGRLPAATFSSSVLSPYVVRWVAAPSADRSLRTELLSQLATFAPALSDADINGGVFAGLVAAFGDANSPALRDAAVKSSLSIAPRLTDKHLNVTLMGHFARLQLDAEPAIRTNTTVCIGKLASRLTPAARAKVLLPAFLRALKDPFPPARSAALAALLAAVPLYSTPDAAVRVLPAAAPCLVDSAADVRAAAFALLAALTPRLEAHSADMGRAADAAAASAAAKGSPAGAGGGSGPSGGLGAAGWGMSSLSSLTSALLKTGAGAAVANGGGGGLGGAAGGLGGGVDPAAAAAATQRAGAGVGFGSDSWSSSAATPVAAAAPAAAGNGPPGSAASSRPAGRMAGAALSSGGRPLVGGPATAPSAAAADDADDAGSDWGDLDDTFGAGGGGDDDDEEEAAAAASAAAAATGRGRPGGSTSSVDAFFGAPAASPAGARRPPGGGLGGLGGLSGLGAGGPPARPAGPPAQSLAAAPPRRSPAGRGRPAPGRAGTATTTTAAAPSPSASGRPLGRLAAAAASRKTEADDWEALLGSTGPARPRKR</sequence>
<evidence type="ECO:0000313" key="1">
    <source>
        <dbReference type="EMBL" id="KAK1864654.1"/>
    </source>
</evidence>